<dbReference type="PRINTS" id="PR01046">
    <property type="entry name" value="TRNASYNTHPRO"/>
</dbReference>
<dbReference type="PROSITE" id="PS50862">
    <property type="entry name" value="AA_TRNA_LIGASE_II"/>
    <property type="match status" value="1"/>
</dbReference>
<evidence type="ECO:0000256" key="9">
    <source>
        <dbReference type="ARBA" id="ARBA00047671"/>
    </source>
</evidence>
<dbReference type="PANTHER" id="PTHR42753:SF2">
    <property type="entry name" value="PROLINE--TRNA LIGASE"/>
    <property type="match status" value="1"/>
</dbReference>
<dbReference type="EMBL" id="CP002105">
    <property type="protein sequence ID" value="ADL11917.1"/>
    <property type="molecule type" value="Genomic_DNA"/>
</dbReference>
<keyword evidence="7 12" id="KW-0648">Protein biosynthesis</keyword>
<evidence type="ECO:0000256" key="5">
    <source>
        <dbReference type="ARBA" id="ARBA00022741"/>
    </source>
</evidence>
<dbReference type="InterPro" id="IPR007214">
    <property type="entry name" value="YbaK/aa-tRNA-synth-assoc-dom"/>
</dbReference>
<keyword evidence="3 12" id="KW-0963">Cytoplasm</keyword>
<dbReference type="InterPro" id="IPR036754">
    <property type="entry name" value="YbaK/aa-tRNA-synt-asso_dom_sf"/>
</dbReference>
<dbReference type="PIRSF" id="PIRSF001535">
    <property type="entry name" value="ProRS_1"/>
    <property type="match status" value="1"/>
</dbReference>
<feature type="domain" description="Aminoacyl-transfer RNA synthetases class-II family profile" evidence="13">
    <location>
        <begin position="46"/>
        <end position="465"/>
    </location>
</feature>
<dbReference type="GO" id="GO:0005524">
    <property type="term" value="F:ATP binding"/>
    <property type="evidence" value="ECO:0007669"/>
    <property type="project" value="UniProtKB-UniRule"/>
</dbReference>
<dbReference type="AlphaFoldDB" id="D9QUC4"/>
<dbReference type="NCBIfam" id="TIGR00409">
    <property type="entry name" value="proS_fam_II"/>
    <property type="match status" value="1"/>
</dbReference>
<dbReference type="GO" id="GO:0006433">
    <property type="term" value="P:prolyl-tRNA aminoacylation"/>
    <property type="evidence" value="ECO:0007669"/>
    <property type="project" value="UniProtKB-UniRule"/>
</dbReference>
<comment type="subunit">
    <text evidence="2 12">Homodimer.</text>
</comment>
<evidence type="ECO:0000256" key="12">
    <source>
        <dbReference type="HAMAP-Rule" id="MF_01569"/>
    </source>
</evidence>
<keyword evidence="6 12" id="KW-0067">ATP-binding</keyword>
<dbReference type="PANTHER" id="PTHR42753">
    <property type="entry name" value="MITOCHONDRIAL RIBOSOME PROTEIN L39/PROLYL-TRNA LIGASE FAMILY MEMBER"/>
    <property type="match status" value="1"/>
</dbReference>
<evidence type="ECO:0000313" key="15">
    <source>
        <dbReference type="Proteomes" id="UP000001661"/>
    </source>
</evidence>
<dbReference type="InterPro" id="IPR036621">
    <property type="entry name" value="Anticodon-bd_dom_sf"/>
</dbReference>
<dbReference type="SUPFAM" id="SSF55826">
    <property type="entry name" value="YbaK/ProRS associated domain"/>
    <property type="match status" value="1"/>
</dbReference>
<dbReference type="CDD" id="cd04334">
    <property type="entry name" value="ProRS-INS"/>
    <property type="match status" value="1"/>
</dbReference>
<dbReference type="Pfam" id="PF00587">
    <property type="entry name" value="tRNA-synt_2b"/>
    <property type="match status" value="1"/>
</dbReference>
<proteinExistence type="inferred from homology"/>
<dbReference type="SUPFAM" id="SSF55681">
    <property type="entry name" value="Class II aaRS and biotin synthetases"/>
    <property type="match status" value="1"/>
</dbReference>
<dbReference type="eggNOG" id="COG0442">
    <property type="taxonomic scope" value="Bacteria"/>
</dbReference>
<dbReference type="InterPro" id="IPR002314">
    <property type="entry name" value="aa-tRNA-synt_IIb"/>
</dbReference>
<dbReference type="Pfam" id="PF03129">
    <property type="entry name" value="HGTP_anticodon"/>
    <property type="match status" value="1"/>
</dbReference>
<dbReference type="InterPro" id="IPR006195">
    <property type="entry name" value="aa-tRNA-synth_II"/>
</dbReference>
<organism evidence="14 15">
    <name type="scientific">Acetohalobium arabaticum (strain ATCC 49924 / DSM 5501 / Z-7288)</name>
    <dbReference type="NCBI Taxonomy" id="574087"/>
    <lineage>
        <taxon>Bacteria</taxon>
        <taxon>Bacillati</taxon>
        <taxon>Bacillota</taxon>
        <taxon>Clostridia</taxon>
        <taxon>Halanaerobiales</taxon>
        <taxon>Halobacteroidaceae</taxon>
        <taxon>Acetohalobium</taxon>
    </lineage>
</organism>
<evidence type="ECO:0000313" key="14">
    <source>
        <dbReference type="EMBL" id="ADL11917.1"/>
    </source>
</evidence>
<comment type="similarity">
    <text evidence="11 12">Belongs to the class-II aminoacyl-tRNA synthetase family. ProS type 1 subfamily.</text>
</comment>
<dbReference type="CDD" id="cd00779">
    <property type="entry name" value="ProRS_core_prok"/>
    <property type="match status" value="1"/>
</dbReference>
<dbReference type="InterPro" id="IPR050062">
    <property type="entry name" value="Pro-tRNA_synthetase"/>
</dbReference>
<dbReference type="Gene3D" id="3.40.50.800">
    <property type="entry name" value="Anticodon-binding domain"/>
    <property type="match status" value="1"/>
</dbReference>
<protein>
    <recommendedName>
        <fullName evidence="12">Proline--tRNA ligase</fullName>
        <ecNumber evidence="12">6.1.1.15</ecNumber>
    </recommendedName>
    <alternativeName>
        <fullName evidence="12">Prolyl-tRNA synthetase</fullName>
        <shortName evidence="12">ProRS</shortName>
    </alternativeName>
</protein>
<evidence type="ECO:0000256" key="10">
    <source>
        <dbReference type="ARBA" id="ARBA00053664"/>
    </source>
</evidence>
<gene>
    <name evidence="12" type="primary">proS</name>
    <name evidence="14" type="ordered locus">Acear_0370</name>
</gene>
<reference evidence="14 15" key="1">
    <citation type="journal article" date="2010" name="Stand. Genomic Sci.">
        <title>Complete genome sequence of Acetohalobium arabaticum type strain (Z-7288).</title>
        <authorList>
            <person name="Sikorski J."/>
            <person name="Lapidus A."/>
            <person name="Chertkov O."/>
            <person name="Lucas S."/>
            <person name="Copeland A."/>
            <person name="Glavina Del Rio T."/>
            <person name="Nolan M."/>
            <person name="Tice H."/>
            <person name="Cheng J.F."/>
            <person name="Han C."/>
            <person name="Brambilla E."/>
            <person name="Pitluck S."/>
            <person name="Liolios K."/>
            <person name="Ivanova N."/>
            <person name="Mavromatis K."/>
            <person name="Mikhailova N."/>
            <person name="Pati A."/>
            <person name="Bruce D."/>
            <person name="Detter C."/>
            <person name="Tapia R."/>
            <person name="Goodwin L."/>
            <person name="Chen A."/>
            <person name="Palaniappan K."/>
            <person name="Land M."/>
            <person name="Hauser L."/>
            <person name="Chang Y.J."/>
            <person name="Jeffries C.D."/>
            <person name="Rohde M."/>
            <person name="Goker M."/>
            <person name="Spring S."/>
            <person name="Woyke T."/>
            <person name="Bristow J."/>
            <person name="Eisen J.A."/>
            <person name="Markowitz V."/>
            <person name="Hugenholtz P."/>
            <person name="Kyrpides N.C."/>
            <person name="Klenk H.P."/>
        </authorList>
    </citation>
    <scope>NUCLEOTIDE SEQUENCE [LARGE SCALE GENOMIC DNA]</scope>
    <source>
        <strain evidence="15">ATCC 49924 / DSM 5501 / Z-7288</strain>
    </source>
</reference>
<evidence type="ECO:0000259" key="13">
    <source>
        <dbReference type="PROSITE" id="PS50862"/>
    </source>
</evidence>
<dbReference type="Proteomes" id="UP000001661">
    <property type="component" value="Chromosome"/>
</dbReference>
<dbReference type="Pfam" id="PF04073">
    <property type="entry name" value="tRNA_edit"/>
    <property type="match status" value="1"/>
</dbReference>
<evidence type="ECO:0000256" key="4">
    <source>
        <dbReference type="ARBA" id="ARBA00022598"/>
    </source>
</evidence>
<dbReference type="InterPro" id="IPR045864">
    <property type="entry name" value="aa-tRNA-synth_II/BPL/LPL"/>
</dbReference>
<keyword evidence="15" id="KW-1185">Reference proteome</keyword>
<sequence>MKMSQMYSPTLKETPADAEVVSHQLMLRAGLMRKLGSGIYSHLPLGYKVIQKVEDIIREEMNKAGAQEVLLPALQPAELWKESNRWADYGPELMRLEDRHKRDFCLGPTHEEVITDLIKDEVRSYKDLPFNLYQIQTKFRDEIRPRFGVLRSREFIMKDAYSFNPDKESLDESYEKMYDSYVEIFDRCGLDFRTVVADNGPIGGTDSHEFMVLADSGEDTVVFCSECDYSANLELADSDIEFTTTDDKPQELEKVETPGADTIEDLAEFFNCSTKKLLKSLIYQTQDGYVLALVRGDYQLNEVKLRNFLGTAALEMAPAEELFNDTGIVTGFAGPVDIPDEVRVIADPSAMAVVNGVTGANEADYHYTNVNPERDFTVDAIVDIREIKEGEPCIDCGAELTMTRGIEVGQVFKLGTKYSDSMKATYIDDNGKSQSIFMGCYGIGVTRTVAAAIEQNHDDYGIIWPKSIAPYSVHIMQLGNDEEIKRVSEDLYTALNQTGLEALYDDRSERAGVKFNDADLIGCPIQVIIGKNSLEDNKLEIKLRQTDEKLKINADNPVPKIKELLAKQN</sequence>
<dbReference type="InterPro" id="IPR033730">
    <property type="entry name" value="ProRS_core_prok"/>
</dbReference>
<evidence type="ECO:0000256" key="11">
    <source>
        <dbReference type="ARBA" id="ARBA00060755"/>
    </source>
</evidence>
<keyword evidence="4 12" id="KW-0436">Ligase</keyword>
<comment type="function">
    <text evidence="10 12">Catalyzes the attachment of proline to tRNA(Pro) in a two-step reaction: proline is first activated by ATP to form Pro-AMP and then transferred to the acceptor end of tRNA(Pro). As ProRS can inadvertently accommodate and process non-cognate amino acids such as alanine and cysteine, to avoid such errors it has two additional distinct editing activities against alanine. One activity is designated as 'pretransfer' editing and involves the tRNA(Pro)-independent hydrolysis of activated Ala-AMP. The other activity is designated 'posttransfer' editing and involves deacylation of mischarged Ala-tRNA(Pro). The misacylated Cys-tRNA(Pro) is not edited by ProRS.</text>
</comment>
<dbReference type="InterPro" id="IPR004154">
    <property type="entry name" value="Anticodon-bd"/>
</dbReference>
<dbReference type="CDD" id="cd00861">
    <property type="entry name" value="ProRS_anticodon_short"/>
    <property type="match status" value="1"/>
</dbReference>
<evidence type="ECO:0000256" key="2">
    <source>
        <dbReference type="ARBA" id="ARBA00011738"/>
    </source>
</evidence>
<evidence type="ECO:0000256" key="6">
    <source>
        <dbReference type="ARBA" id="ARBA00022840"/>
    </source>
</evidence>
<dbReference type="OrthoDB" id="9809052at2"/>
<comment type="domain">
    <text evidence="12">Consists of three domains: the N-terminal catalytic domain, the editing domain and the C-terminal anticodon-binding domain.</text>
</comment>
<dbReference type="InterPro" id="IPR002316">
    <property type="entry name" value="Pro-tRNA-ligase_IIa"/>
</dbReference>
<dbReference type="SUPFAM" id="SSF52954">
    <property type="entry name" value="Class II aaRS ABD-related"/>
    <property type="match status" value="1"/>
</dbReference>
<dbReference type="InterPro" id="IPR023717">
    <property type="entry name" value="Pro-tRNA-Synthase_IIa_type1"/>
</dbReference>
<evidence type="ECO:0000256" key="3">
    <source>
        <dbReference type="ARBA" id="ARBA00022490"/>
    </source>
</evidence>
<dbReference type="InterPro" id="IPR044140">
    <property type="entry name" value="ProRS_anticodon_short"/>
</dbReference>
<dbReference type="GO" id="GO:0002161">
    <property type="term" value="F:aminoacyl-tRNA deacylase activity"/>
    <property type="evidence" value="ECO:0007669"/>
    <property type="project" value="InterPro"/>
</dbReference>
<dbReference type="HOGENOM" id="CLU_016739_0_0_9"/>
<dbReference type="HAMAP" id="MF_01569">
    <property type="entry name" value="Pro_tRNA_synth_type1"/>
    <property type="match status" value="1"/>
</dbReference>
<name>D9QUC4_ACEAZ</name>
<dbReference type="STRING" id="574087.Acear_0370"/>
<dbReference type="KEGG" id="aar:Acear_0370"/>
<keyword evidence="8 12" id="KW-0030">Aminoacyl-tRNA synthetase</keyword>
<evidence type="ECO:0000256" key="8">
    <source>
        <dbReference type="ARBA" id="ARBA00023146"/>
    </source>
</evidence>
<dbReference type="GO" id="GO:0140096">
    <property type="term" value="F:catalytic activity, acting on a protein"/>
    <property type="evidence" value="ECO:0007669"/>
    <property type="project" value="UniProtKB-ARBA"/>
</dbReference>
<dbReference type="GO" id="GO:0005829">
    <property type="term" value="C:cytosol"/>
    <property type="evidence" value="ECO:0007669"/>
    <property type="project" value="TreeGrafter"/>
</dbReference>
<keyword evidence="5 12" id="KW-0547">Nucleotide-binding</keyword>
<evidence type="ECO:0000256" key="7">
    <source>
        <dbReference type="ARBA" id="ARBA00022917"/>
    </source>
</evidence>
<dbReference type="RefSeq" id="WP_013277363.1">
    <property type="nucleotide sequence ID" value="NC_014378.1"/>
</dbReference>
<dbReference type="FunFam" id="3.30.930.10:FF:000065">
    <property type="entry name" value="Proline--tRNA ligase"/>
    <property type="match status" value="1"/>
</dbReference>
<comment type="catalytic activity">
    <reaction evidence="9 12">
        <text>tRNA(Pro) + L-proline + ATP = L-prolyl-tRNA(Pro) + AMP + diphosphate</text>
        <dbReference type="Rhea" id="RHEA:14305"/>
        <dbReference type="Rhea" id="RHEA-COMP:9700"/>
        <dbReference type="Rhea" id="RHEA-COMP:9702"/>
        <dbReference type="ChEBI" id="CHEBI:30616"/>
        <dbReference type="ChEBI" id="CHEBI:33019"/>
        <dbReference type="ChEBI" id="CHEBI:60039"/>
        <dbReference type="ChEBI" id="CHEBI:78442"/>
        <dbReference type="ChEBI" id="CHEBI:78532"/>
        <dbReference type="ChEBI" id="CHEBI:456215"/>
        <dbReference type="EC" id="6.1.1.15"/>
    </reaction>
</comment>
<dbReference type="FunFam" id="3.30.930.10:FF:000043">
    <property type="entry name" value="Proline--tRNA ligase"/>
    <property type="match status" value="1"/>
</dbReference>
<dbReference type="Gene3D" id="3.30.930.10">
    <property type="entry name" value="Bira Bifunctional Protein, Domain 2"/>
    <property type="match status" value="2"/>
</dbReference>
<dbReference type="GO" id="GO:0004827">
    <property type="term" value="F:proline-tRNA ligase activity"/>
    <property type="evidence" value="ECO:0007669"/>
    <property type="project" value="UniProtKB-UniRule"/>
</dbReference>
<dbReference type="InterPro" id="IPR004500">
    <property type="entry name" value="Pro-tRNA-synth_IIa_bac-type"/>
</dbReference>
<accession>D9QUC4</accession>
<evidence type="ECO:0000256" key="1">
    <source>
        <dbReference type="ARBA" id="ARBA00004496"/>
    </source>
</evidence>
<dbReference type="NCBIfam" id="NF006625">
    <property type="entry name" value="PRK09194.1"/>
    <property type="match status" value="1"/>
</dbReference>
<dbReference type="GO" id="GO:0016740">
    <property type="term" value="F:transferase activity"/>
    <property type="evidence" value="ECO:0007669"/>
    <property type="project" value="UniProtKB-ARBA"/>
</dbReference>
<comment type="subcellular location">
    <subcellularLocation>
        <location evidence="1 12">Cytoplasm</location>
    </subcellularLocation>
</comment>
<dbReference type="EC" id="6.1.1.15" evidence="12"/>